<keyword evidence="1" id="KW-0732">Signal</keyword>
<dbReference type="RefSeq" id="WP_132146862.1">
    <property type="nucleotide sequence ID" value="NZ_SMCS01000009.1"/>
</dbReference>
<evidence type="ECO:0000313" key="3">
    <source>
        <dbReference type="Proteomes" id="UP000295645"/>
    </source>
</evidence>
<feature type="chain" id="PRO_5020909761" evidence="1">
    <location>
        <begin position="20"/>
        <end position="120"/>
    </location>
</feature>
<dbReference type="AlphaFoldDB" id="A0A4R3YHS5"/>
<sequence>MKIAIAAALLLAAPFSAHAACAAKDFTVDGFNVKLAQGSGQPRFTMKGQLTNKCGEAAAAQIRIDAKDSTGKIIQSKQGWPAGTSNIAPGQNVDFDLGRLFRYQPDMSDYTVTVVDVKAW</sequence>
<dbReference type="Proteomes" id="UP000295645">
    <property type="component" value="Unassembled WGS sequence"/>
</dbReference>
<accession>A0A4R3YHS5</accession>
<dbReference type="EMBL" id="SMCS01000009">
    <property type="protein sequence ID" value="TCV91887.1"/>
    <property type="molecule type" value="Genomic_DNA"/>
</dbReference>
<reference evidence="2 3" key="1">
    <citation type="submission" date="2019-03" db="EMBL/GenBank/DDBJ databases">
        <title>Above-ground endophytic microbial communities from plants in different locations in the United States.</title>
        <authorList>
            <person name="Frank C."/>
        </authorList>
    </citation>
    <scope>NUCLEOTIDE SEQUENCE [LARGE SCALE GENOMIC DNA]</scope>
    <source>
        <strain evidence="2 3">LP_13_YM</strain>
    </source>
</reference>
<comment type="caution">
    <text evidence="2">The sequence shown here is derived from an EMBL/GenBank/DDBJ whole genome shotgun (WGS) entry which is preliminary data.</text>
</comment>
<organism evidence="2 3">
    <name type="scientific">Luteibacter rhizovicinus</name>
    <dbReference type="NCBI Taxonomy" id="242606"/>
    <lineage>
        <taxon>Bacteria</taxon>
        <taxon>Pseudomonadati</taxon>
        <taxon>Pseudomonadota</taxon>
        <taxon>Gammaproteobacteria</taxon>
        <taxon>Lysobacterales</taxon>
        <taxon>Rhodanobacteraceae</taxon>
        <taxon>Luteibacter</taxon>
    </lineage>
</organism>
<name>A0A4R3YHS5_9GAMM</name>
<evidence type="ECO:0000256" key="1">
    <source>
        <dbReference type="SAM" id="SignalP"/>
    </source>
</evidence>
<keyword evidence="3" id="KW-1185">Reference proteome</keyword>
<evidence type="ECO:0000313" key="2">
    <source>
        <dbReference type="EMBL" id="TCV91887.1"/>
    </source>
</evidence>
<protein>
    <submittedName>
        <fullName evidence="2">Uncharacterized protein</fullName>
    </submittedName>
</protein>
<proteinExistence type="predicted"/>
<dbReference type="OrthoDB" id="5959567at2"/>
<feature type="signal peptide" evidence="1">
    <location>
        <begin position="1"/>
        <end position="19"/>
    </location>
</feature>
<gene>
    <name evidence="2" type="ORF">EC912_109122</name>
</gene>